<dbReference type="PANTHER" id="PTHR21367">
    <property type="entry name" value="ARGININE-TRNA-PROTEIN TRANSFERASE 1"/>
    <property type="match status" value="1"/>
</dbReference>
<evidence type="ECO:0000313" key="6">
    <source>
        <dbReference type="EMBL" id="QDU97913.1"/>
    </source>
</evidence>
<dbReference type="InterPro" id="IPR016181">
    <property type="entry name" value="Acyl_CoA_acyltransferase"/>
</dbReference>
<keyword evidence="3" id="KW-0012">Acyltransferase</keyword>
<feature type="domain" description="N-end rule aminoacyl transferase C-terminal" evidence="5">
    <location>
        <begin position="108"/>
        <end position="228"/>
    </location>
</feature>
<keyword evidence="1" id="KW-0963">Cytoplasm</keyword>
<dbReference type="NCBIfam" id="NF002346">
    <property type="entry name" value="PRK01305.2-3"/>
    <property type="match status" value="1"/>
</dbReference>
<dbReference type="GO" id="GO:0004057">
    <property type="term" value="F:arginyl-tRNA--protein transferase activity"/>
    <property type="evidence" value="ECO:0007669"/>
    <property type="project" value="InterPro"/>
</dbReference>
<dbReference type="GO" id="GO:0005737">
    <property type="term" value="C:cytoplasm"/>
    <property type="evidence" value="ECO:0007669"/>
    <property type="project" value="TreeGrafter"/>
</dbReference>
<sequence>MKKNFSNELIVYDGCEKCPYLPNRIARLPLRLPNQELSGEQFDERLASGDRRSGVYLYHTECPSCSSCIPIRLPVADFAPGATMRRVKRQGDRLLRTVISEPTVDQQRIDLFNKHRTGRGLSHEQPAVDALGYEMFLTETCCDTIEMAYYLDEELVGVAICDHGQESISAVYCYYDPDYSRLSLGVYSVMKQIEQCRLWGAQYLYLGLYIAESPHMSYKSRYQPHELLVKGKWVRSDAAAPRPR</sequence>
<dbReference type="PIRSF" id="PIRSF037208">
    <property type="entry name" value="ATE_pro_prd"/>
    <property type="match status" value="1"/>
</dbReference>
<reference evidence="6 7" key="1">
    <citation type="submission" date="2019-02" db="EMBL/GenBank/DDBJ databases">
        <title>Deep-cultivation of Planctomycetes and their phenomic and genomic characterization uncovers novel biology.</title>
        <authorList>
            <person name="Wiegand S."/>
            <person name="Jogler M."/>
            <person name="Boedeker C."/>
            <person name="Pinto D."/>
            <person name="Vollmers J."/>
            <person name="Rivas-Marin E."/>
            <person name="Kohn T."/>
            <person name="Peeters S.H."/>
            <person name="Heuer A."/>
            <person name="Rast P."/>
            <person name="Oberbeckmann S."/>
            <person name="Bunk B."/>
            <person name="Jeske O."/>
            <person name="Meyerdierks A."/>
            <person name="Storesund J.E."/>
            <person name="Kallscheuer N."/>
            <person name="Luecker S."/>
            <person name="Lage O.M."/>
            <person name="Pohl T."/>
            <person name="Merkel B.J."/>
            <person name="Hornburger P."/>
            <person name="Mueller R.-W."/>
            <person name="Bruemmer F."/>
            <person name="Labrenz M."/>
            <person name="Spormann A.M."/>
            <person name="Op den Camp H."/>
            <person name="Overmann J."/>
            <person name="Amann R."/>
            <person name="Jetten M.S.M."/>
            <person name="Mascher T."/>
            <person name="Medema M.H."/>
            <person name="Devos D.P."/>
            <person name="Kaster A.-K."/>
            <person name="Ovreas L."/>
            <person name="Rohde M."/>
            <person name="Galperin M.Y."/>
            <person name="Jogler C."/>
        </authorList>
    </citation>
    <scope>NUCLEOTIDE SEQUENCE [LARGE SCALE GENOMIC DNA]</scope>
    <source>
        <strain evidence="6 7">Pla85_3_4</strain>
    </source>
</reference>
<keyword evidence="2 6" id="KW-0808">Transferase</keyword>
<feature type="domain" description="N-end aminoacyl transferase N-terminal" evidence="4">
    <location>
        <begin position="17"/>
        <end position="86"/>
    </location>
</feature>
<protein>
    <submittedName>
        <fullName evidence="6">Arginyl-tRNA-protein transferase</fullName>
    </submittedName>
</protein>
<evidence type="ECO:0000259" key="4">
    <source>
        <dbReference type="Pfam" id="PF04376"/>
    </source>
</evidence>
<dbReference type="Pfam" id="PF04377">
    <property type="entry name" value="ATE_C"/>
    <property type="match status" value="1"/>
</dbReference>
<dbReference type="SUPFAM" id="SSF55729">
    <property type="entry name" value="Acyl-CoA N-acyltransferases (Nat)"/>
    <property type="match status" value="1"/>
</dbReference>
<evidence type="ECO:0000256" key="2">
    <source>
        <dbReference type="ARBA" id="ARBA00022679"/>
    </source>
</evidence>
<evidence type="ECO:0000259" key="5">
    <source>
        <dbReference type="Pfam" id="PF04377"/>
    </source>
</evidence>
<gene>
    <name evidence="6" type="ORF">Pla8534_57720</name>
</gene>
<dbReference type="GO" id="GO:0071596">
    <property type="term" value="P:ubiquitin-dependent protein catabolic process via the N-end rule pathway"/>
    <property type="evidence" value="ECO:0007669"/>
    <property type="project" value="InterPro"/>
</dbReference>
<dbReference type="EMBL" id="CP036433">
    <property type="protein sequence ID" value="QDU97913.1"/>
    <property type="molecule type" value="Genomic_DNA"/>
</dbReference>
<dbReference type="InterPro" id="IPR007472">
    <property type="entry name" value="N-end_Aminoacyl_Trfase_C"/>
</dbReference>
<organism evidence="6 7">
    <name type="scientific">Lignipirellula cremea</name>
    <dbReference type="NCBI Taxonomy" id="2528010"/>
    <lineage>
        <taxon>Bacteria</taxon>
        <taxon>Pseudomonadati</taxon>
        <taxon>Planctomycetota</taxon>
        <taxon>Planctomycetia</taxon>
        <taxon>Pirellulales</taxon>
        <taxon>Pirellulaceae</taxon>
        <taxon>Lignipirellula</taxon>
    </lineage>
</organism>
<dbReference type="AlphaFoldDB" id="A0A518E1H0"/>
<dbReference type="Pfam" id="PF04376">
    <property type="entry name" value="ATE_N"/>
    <property type="match status" value="1"/>
</dbReference>
<dbReference type="GO" id="GO:0008914">
    <property type="term" value="F:leucyl-tRNA--protein transferase activity"/>
    <property type="evidence" value="ECO:0007669"/>
    <property type="project" value="InterPro"/>
</dbReference>
<name>A0A518E1H0_9BACT</name>
<dbReference type="KEGG" id="lcre:Pla8534_57720"/>
<dbReference type="Proteomes" id="UP000317648">
    <property type="component" value="Chromosome"/>
</dbReference>
<evidence type="ECO:0000256" key="3">
    <source>
        <dbReference type="ARBA" id="ARBA00023315"/>
    </source>
</evidence>
<dbReference type="InterPro" id="IPR030700">
    <property type="entry name" value="N-end_Aminoacyl_Trfase"/>
</dbReference>
<dbReference type="InterPro" id="IPR017138">
    <property type="entry name" value="Asp_Glu_LeuTrfase"/>
</dbReference>
<proteinExistence type="predicted"/>
<dbReference type="InterPro" id="IPR007471">
    <property type="entry name" value="N-end_Aminoacyl_Trfase_N"/>
</dbReference>
<dbReference type="RefSeq" id="WP_197442665.1">
    <property type="nucleotide sequence ID" value="NZ_CP036433.1"/>
</dbReference>
<evidence type="ECO:0000313" key="7">
    <source>
        <dbReference type="Proteomes" id="UP000317648"/>
    </source>
</evidence>
<evidence type="ECO:0000256" key="1">
    <source>
        <dbReference type="ARBA" id="ARBA00022490"/>
    </source>
</evidence>
<dbReference type="PANTHER" id="PTHR21367:SF1">
    <property type="entry name" value="ARGINYL-TRNA--PROTEIN TRANSFERASE 1"/>
    <property type="match status" value="1"/>
</dbReference>
<accession>A0A518E1H0</accession>
<keyword evidence="7" id="KW-1185">Reference proteome</keyword>